<comment type="caution">
    <text evidence="7">The sequence shown here is derived from an EMBL/GenBank/DDBJ whole genome shotgun (WGS) entry which is preliminary data.</text>
</comment>
<sequence length="582" mass="66239">MAPAIPEPLTNGLFHDSSTPANGGTHEATCVPKPPGLKNQFAFTPRKLRVITIGAGFSGLLMAHKFQHRFPDMQIYVEHTIFEGRKELGGTWLVNTYPGVQCDVPSHIYAFPFDPNPGWSRFYSSGAEIQNYILRTAKKWDLDRDVRLNHWVREARWVEERGQWRISVEHQGQRRDEYADVLLSGQGVLVHYKWPTIPGLHDFKGHIIHSAQWDHDYDYSNKRIAVIGNGSSGIQIVPQLQKLAGADVTNFLRGPTWVYYRVPPSKHLGRETDDPNPAYTEEEKRQWRENPAELRTMRHDMIARTNKAFRMFLKGSDTNKDAVAFATKQMAAKLGNDSRLCEMLIPKWEVGCRRITPGPGYLESFTKPNCHVTNSKITHISEGAVHTEDGQAHKVDVVVCATGFDVSHRPQYPLIGLNDVDLRDSWEHEPESYLSVAAPDMPNYFCMMGPNAVVGHGSLMEALNWTGDYFCQWIKKIATEDIRSTTPKKSAVRAFNDYCDEIHKTLVWSGDCVSWYKRGTKDGRVTALFGGSALLYKRMIENIRAEDFDITYRSENHFSFMGNGFTADEFDDSKDLGWYVEK</sequence>
<dbReference type="Proteomes" id="UP001175353">
    <property type="component" value="Unassembled WGS sequence"/>
</dbReference>
<dbReference type="Proteomes" id="UP000310066">
    <property type="component" value="Unassembled WGS sequence"/>
</dbReference>
<proteinExistence type="inferred from homology"/>
<dbReference type="Gene3D" id="3.50.50.60">
    <property type="entry name" value="FAD/NAD(P)-binding domain"/>
    <property type="match status" value="2"/>
</dbReference>
<organism evidence="7 8">
    <name type="scientific">Friedmanniomyces endolithicus</name>
    <dbReference type="NCBI Taxonomy" id="329885"/>
    <lineage>
        <taxon>Eukaryota</taxon>
        <taxon>Fungi</taxon>
        <taxon>Dikarya</taxon>
        <taxon>Ascomycota</taxon>
        <taxon>Pezizomycotina</taxon>
        <taxon>Dothideomycetes</taxon>
        <taxon>Dothideomycetidae</taxon>
        <taxon>Mycosphaerellales</taxon>
        <taxon>Teratosphaeriaceae</taxon>
        <taxon>Friedmanniomyces</taxon>
    </lineage>
</organism>
<dbReference type="GO" id="GO:0050660">
    <property type="term" value="F:flavin adenine dinucleotide binding"/>
    <property type="evidence" value="ECO:0007669"/>
    <property type="project" value="InterPro"/>
</dbReference>
<evidence type="ECO:0000313" key="9">
    <source>
        <dbReference type="Proteomes" id="UP001175353"/>
    </source>
</evidence>
<dbReference type="PANTHER" id="PTHR42877:SF2">
    <property type="entry name" value="FAD_NAD(P)-BINDING DOMAIN-CONTAINING PROTEIN"/>
    <property type="match status" value="1"/>
</dbReference>
<dbReference type="InterPro" id="IPR051209">
    <property type="entry name" value="FAD-bind_Monooxygenase_sf"/>
</dbReference>
<evidence type="ECO:0000256" key="4">
    <source>
        <dbReference type="ARBA" id="ARBA00023002"/>
    </source>
</evidence>
<dbReference type="OrthoDB" id="74360at2759"/>
<dbReference type="GO" id="GO:0004499">
    <property type="term" value="F:N,N-dimethylaniline monooxygenase activity"/>
    <property type="evidence" value="ECO:0007669"/>
    <property type="project" value="InterPro"/>
</dbReference>
<dbReference type="EMBL" id="JAUJLE010000287">
    <property type="protein sequence ID" value="KAK0962853.1"/>
    <property type="molecule type" value="Genomic_DNA"/>
</dbReference>
<evidence type="ECO:0000313" key="6">
    <source>
        <dbReference type="EMBL" id="KAK0962853.1"/>
    </source>
</evidence>
<evidence type="ECO:0008006" key="10">
    <source>
        <dbReference type="Google" id="ProtNLM"/>
    </source>
</evidence>
<dbReference type="AlphaFoldDB" id="A0A4U0UUN0"/>
<reference evidence="7 8" key="1">
    <citation type="submission" date="2017-03" db="EMBL/GenBank/DDBJ databases">
        <title>Genomes of endolithic fungi from Antarctica.</title>
        <authorList>
            <person name="Coleine C."/>
            <person name="Masonjones S."/>
            <person name="Stajich J.E."/>
        </authorList>
    </citation>
    <scope>NUCLEOTIDE SEQUENCE [LARGE SCALE GENOMIC DNA]</scope>
    <source>
        <strain evidence="7 8">CCFEE 5311</strain>
    </source>
</reference>
<keyword evidence="9" id="KW-1185">Reference proteome</keyword>
<evidence type="ECO:0000256" key="1">
    <source>
        <dbReference type="ARBA" id="ARBA00010139"/>
    </source>
</evidence>
<dbReference type="InterPro" id="IPR020946">
    <property type="entry name" value="Flavin_mOase-like"/>
</dbReference>
<evidence type="ECO:0000313" key="8">
    <source>
        <dbReference type="Proteomes" id="UP000310066"/>
    </source>
</evidence>
<evidence type="ECO:0000256" key="2">
    <source>
        <dbReference type="ARBA" id="ARBA00022630"/>
    </source>
</evidence>
<feature type="region of interest" description="Disordered" evidence="5">
    <location>
        <begin position="1"/>
        <end position="26"/>
    </location>
</feature>
<gene>
    <name evidence="7" type="ORF">B0A54_08381</name>
    <name evidence="6" type="ORF">LTR91_019291</name>
</gene>
<accession>A0A4U0UUN0</accession>
<keyword evidence="3" id="KW-0274">FAD</keyword>
<dbReference type="Pfam" id="PF00743">
    <property type="entry name" value="FMO-like"/>
    <property type="match status" value="1"/>
</dbReference>
<keyword evidence="4" id="KW-0560">Oxidoreductase</keyword>
<dbReference type="GO" id="GO:0050661">
    <property type="term" value="F:NADP binding"/>
    <property type="evidence" value="ECO:0007669"/>
    <property type="project" value="InterPro"/>
</dbReference>
<reference evidence="6" key="2">
    <citation type="submission" date="2023-06" db="EMBL/GenBank/DDBJ databases">
        <title>Black Yeasts Isolated from many extreme environments.</title>
        <authorList>
            <person name="Coleine C."/>
            <person name="Stajich J.E."/>
            <person name="Selbmann L."/>
        </authorList>
    </citation>
    <scope>NUCLEOTIDE SEQUENCE</scope>
    <source>
        <strain evidence="6">CCFEE 5200</strain>
    </source>
</reference>
<comment type="similarity">
    <text evidence="1">Belongs to the FAD-binding monooxygenase family.</text>
</comment>
<name>A0A4U0UUN0_9PEZI</name>
<evidence type="ECO:0000313" key="7">
    <source>
        <dbReference type="EMBL" id="TKA39744.1"/>
    </source>
</evidence>
<keyword evidence="2" id="KW-0285">Flavoprotein</keyword>
<protein>
    <recommendedName>
        <fullName evidence="10">Sterigmatocystin biosynthesis monooxygenase stcW</fullName>
    </recommendedName>
</protein>
<dbReference type="PANTHER" id="PTHR42877">
    <property type="entry name" value="L-ORNITHINE N(5)-MONOOXYGENASE-RELATED"/>
    <property type="match status" value="1"/>
</dbReference>
<dbReference type="SUPFAM" id="SSF51905">
    <property type="entry name" value="FAD/NAD(P)-binding domain"/>
    <property type="match status" value="2"/>
</dbReference>
<evidence type="ECO:0000256" key="5">
    <source>
        <dbReference type="SAM" id="MobiDB-lite"/>
    </source>
</evidence>
<evidence type="ECO:0000256" key="3">
    <source>
        <dbReference type="ARBA" id="ARBA00022827"/>
    </source>
</evidence>
<dbReference type="EMBL" id="NAJP01000037">
    <property type="protein sequence ID" value="TKA39744.1"/>
    <property type="molecule type" value="Genomic_DNA"/>
</dbReference>
<dbReference type="InterPro" id="IPR036188">
    <property type="entry name" value="FAD/NAD-bd_sf"/>
</dbReference>